<dbReference type="Gene3D" id="3.90.226.10">
    <property type="entry name" value="2-enoyl-CoA Hydratase, Chain A, domain 1"/>
    <property type="match status" value="1"/>
</dbReference>
<dbReference type="EMBL" id="QQTP01000001">
    <property type="protein sequence ID" value="RDJ29817.1"/>
    <property type="molecule type" value="Genomic_DNA"/>
</dbReference>
<reference evidence="4" key="1">
    <citation type="submission" date="2018-07" db="EMBL/GenBank/DDBJ databases">
        <authorList>
            <person name="Safronova V.I."/>
            <person name="Chirak E.R."/>
            <person name="Sazanova A.L."/>
        </authorList>
    </citation>
    <scope>NUCLEOTIDE SEQUENCE [LARGE SCALE GENOMIC DNA]</scope>
    <source>
        <strain evidence="4">RCAM04685</strain>
    </source>
</reference>
<dbReference type="AlphaFoldDB" id="A0A370LCW4"/>
<comment type="caution">
    <text evidence="3">The sequence shown here is derived from an EMBL/GenBank/DDBJ whole genome shotgun (WGS) entry which is preliminary data.</text>
</comment>
<proteinExistence type="inferred from homology"/>
<organism evidence="3 4">
    <name type="scientific">Bosea caraganae</name>
    <dbReference type="NCBI Taxonomy" id="2763117"/>
    <lineage>
        <taxon>Bacteria</taxon>
        <taxon>Pseudomonadati</taxon>
        <taxon>Pseudomonadota</taxon>
        <taxon>Alphaproteobacteria</taxon>
        <taxon>Hyphomicrobiales</taxon>
        <taxon>Boseaceae</taxon>
        <taxon>Bosea</taxon>
    </lineage>
</organism>
<evidence type="ECO:0000256" key="2">
    <source>
        <dbReference type="RuleBase" id="RU003707"/>
    </source>
</evidence>
<dbReference type="InterPro" id="IPR018376">
    <property type="entry name" value="Enoyl-CoA_hyd/isom_CS"/>
</dbReference>
<name>A0A370LCW4_9HYPH</name>
<dbReference type="CDD" id="cd06558">
    <property type="entry name" value="crotonase-like"/>
    <property type="match status" value="1"/>
</dbReference>
<keyword evidence="4" id="KW-1185">Reference proteome</keyword>
<dbReference type="Pfam" id="PF00378">
    <property type="entry name" value="ECH_1"/>
    <property type="match status" value="1"/>
</dbReference>
<evidence type="ECO:0000256" key="1">
    <source>
        <dbReference type="ARBA" id="ARBA00005254"/>
    </source>
</evidence>
<protein>
    <submittedName>
        <fullName evidence="3">Enoyl-CoA hydratase</fullName>
        <ecNumber evidence="3">4.2.1.17</ecNumber>
    </submittedName>
</protein>
<dbReference type="PROSITE" id="PS00166">
    <property type="entry name" value="ENOYL_COA_HYDRATASE"/>
    <property type="match status" value="1"/>
</dbReference>
<dbReference type="OrthoDB" id="5730382at2"/>
<evidence type="ECO:0000313" key="4">
    <source>
        <dbReference type="Proteomes" id="UP000255207"/>
    </source>
</evidence>
<dbReference type="EC" id="4.2.1.17" evidence="3"/>
<dbReference type="RefSeq" id="WP_114827929.1">
    <property type="nucleotide sequence ID" value="NZ_QQTO01000019.1"/>
</dbReference>
<dbReference type="InterPro" id="IPR029045">
    <property type="entry name" value="ClpP/crotonase-like_dom_sf"/>
</dbReference>
<dbReference type="Proteomes" id="UP000255207">
    <property type="component" value="Unassembled WGS sequence"/>
</dbReference>
<comment type="similarity">
    <text evidence="1 2">Belongs to the enoyl-CoA hydratase/isomerase family.</text>
</comment>
<dbReference type="PANTHER" id="PTHR11941:SF54">
    <property type="entry name" value="ENOYL-COA HYDRATASE, MITOCHONDRIAL"/>
    <property type="match status" value="1"/>
</dbReference>
<gene>
    <name evidence="3" type="ORF">DWE98_04630</name>
</gene>
<dbReference type="InterPro" id="IPR001753">
    <property type="entry name" value="Enoyl-CoA_hydra/iso"/>
</dbReference>
<sequence length="257" mass="28153">MDFKHLHLAVADSIATVTMSRPPVNALSREIREELLHAFDDLSDRTDVRAIILAGSDRAFSAGADIKERAGLVAGPGDYRRLNRLVREVFYAVMDCPKPVIAVLSGPALGAGFALALSCDMIIADEATFCAMPEVDVGLAGGAKFLQRHFTPTMARRLLLTGRRISAAELYRLGVVDELRPANELMPAALELAAELAAKSPLAIQLIKDSFNLVENLTLRDGYRFEQDMTTKLGRTEDAQEAKRAFVEKRQPVFVGR</sequence>
<dbReference type="PANTHER" id="PTHR11941">
    <property type="entry name" value="ENOYL-COA HYDRATASE-RELATED"/>
    <property type="match status" value="1"/>
</dbReference>
<dbReference type="GO" id="GO:0004300">
    <property type="term" value="F:enoyl-CoA hydratase activity"/>
    <property type="evidence" value="ECO:0007669"/>
    <property type="project" value="UniProtKB-EC"/>
</dbReference>
<dbReference type="GO" id="GO:0006635">
    <property type="term" value="P:fatty acid beta-oxidation"/>
    <property type="evidence" value="ECO:0007669"/>
    <property type="project" value="TreeGrafter"/>
</dbReference>
<dbReference type="SUPFAM" id="SSF52096">
    <property type="entry name" value="ClpP/crotonase"/>
    <property type="match status" value="1"/>
</dbReference>
<evidence type="ECO:0000313" key="3">
    <source>
        <dbReference type="EMBL" id="RDJ29817.1"/>
    </source>
</evidence>
<keyword evidence="3" id="KW-0456">Lyase</keyword>
<dbReference type="NCBIfam" id="NF005073">
    <property type="entry name" value="PRK06495.1"/>
    <property type="match status" value="1"/>
</dbReference>
<accession>A0A370LCW4</accession>